<gene>
    <name evidence="4" type="ORF">N177_1659</name>
</gene>
<evidence type="ECO:0000256" key="1">
    <source>
        <dbReference type="ARBA" id="ARBA00023002"/>
    </source>
</evidence>
<keyword evidence="1 4" id="KW-0560">Oxidoreductase</keyword>
<feature type="domain" description="D-isomer specific 2-hydroxyacid dehydrogenase NAD-binding" evidence="3">
    <location>
        <begin position="103"/>
        <end position="278"/>
    </location>
</feature>
<organism evidence="4 5">
    <name type="scientific">Lutibaculum baratangense AMV1</name>
    <dbReference type="NCBI Taxonomy" id="631454"/>
    <lineage>
        <taxon>Bacteria</taxon>
        <taxon>Pseudomonadati</taxon>
        <taxon>Pseudomonadota</taxon>
        <taxon>Alphaproteobacteria</taxon>
        <taxon>Hyphomicrobiales</taxon>
        <taxon>Tepidamorphaceae</taxon>
        <taxon>Lutibaculum</taxon>
    </lineage>
</organism>
<dbReference type="PANTHER" id="PTHR43333:SF1">
    <property type="entry name" value="D-ISOMER SPECIFIC 2-HYDROXYACID DEHYDROGENASE NAD-BINDING DOMAIN-CONTAINING PROTEIN"/>
    <property type="match status" value="1"/>
</dbReference>
<dbReference type="eggNOG" id="COG0111">
    <property type="taxonomic scope" value="Bacteria"/>
</dbReference>
<dbReference type="PANTHER" id="PTHR43333">
    <property type="entry name" value="2-HACID_DH_C DOMAIN-CONTAINING PROTEIN"/>
    <property type="match status" value="1"/>
</dbReference>
<dbReference type="GO" id="GO:0051287">
    <property type="term" value="F:NAD binding"/>
    <property type="evidence" value="ECO:0007669"/>
    <property type="project" value="InterPro"/>
</dbReference>
<reference evidence="4 5" key="1">
    <citation type="journal article" date="2014" name="Genome Announc.">
        <title>Draft Genome Sequence of Lutibaculum baratangense Strain AMV1T, Isolated from a Mud Volcano in Andamans, India.</title>
        <authorList>
            <person name="Singh A."/>
            <person name="Sreenivas A."/>
            <person name="Sathyanarayana Reddy G."/>
            <person name="Pinnaka A.K."/>
            <person name="Shivaji S."/>
        </authorList>
    </citation>
    <scope>NUCLEOTIDE SEQUENCE [LARGE SCALE GENOMIC DNA]</scope>
    <source>
        <strain evidence="4 5">AMV1</strain>
    </source>
</reference>
<dbReference type="RefSeq" id="WP_023431801.1">
    <property type="nucleotide sequence ID" value="NZ_AWXZ01000019.1"/>
</dbReference>
<comment type="caution">
    <text evidence="4">The sequence shown here is derived from an EMBL/GenBank/DDBJ whole genome shotgun (WGS) entry which is preliminary data.</text>
</comment>
<dbReference type="PATRIC" id="fig|631454.5.peg.1640"/>
<sequence length="313" mass="34767">MSLLLAIEGWDLQEWRDRFRRVAPDLAAVVQTEDYDPGRIRYACAWNAPQGLLGRLENLEILFSLGAGVDHLLRQANLPDVPIVRVVDPSLTERMAEWVVLQVLLHHRRQLDYLQQQRARLWREHSHPMARDVSVGIMGLGELGTRAAQALQGIGYDVAGWSRSPKSLQGVECHHGEGGLGAFLARTDILVSLLPLTPDTEGLVDLELLKGLRRDNRLGGAYFVNAGRGRVQVEADIMQALRDGTIAGASLDVFETEPLPGDSPLWSDPRLVITPHVAAESDPEDIAAYVVRQIRRHQAGEPLQNLVDLERGY</sequence>
<proteinExistence type="predicted"/>
<dbReference type="GO" id="GO:0004617">
    <property type="term" value="F:phosphoglycerate dehydrogenase activity"/>
    <property type="evidence" value="ECO:0007669"/>
    <property type="project" value="UniProtKB-EC"/>
</dbReference>
<accession>V4R0M9</accession>
<dbReference type="Proteomes" id="UP000017819">
    <property type="component" value="Unassembled WGS sequence"/>
</dbReference>
<protein>
    <submittedName>
        <fullName evidence="4">D-3-phosphoglycerate dehydrogenase</fullName>
        <ecNumber evidence="4">1.1.1.95</ecNumber>
    </submittedName>
</protein>
<dbReference type="Gene3D" id="3.40.50.720">
    <property type="entry name" value="NAD(P)-binding Rossmann-like Domain"/>
    <property type="match status" value="2"/>
</dbReference>
<dbReference type="CDD" id="cd12164">
    <property type="entry name" value="GDH_like_2"/>
    <property type="match status" value="1"/>
</dbReference>
<keyword evidence="2" id="KW-0520">NAD</keyword>
<dbReference type="Pfam" id="PF02826">
    <property type="entry name" value="2-Hacid_dh_C"/>
    <property type="match status" value="1"/>
</dbReference>
<keyword evidence="5" id="KW-1185">Reference proteome</keyword>
<name>V4R0M9_9HYPH</name>
<dbReference type="EC" id="1.1.1.95" evidence="4"/>
<evidence type="ECO:0000313" key="5">
    <source>
        <dbReference type="Proteomes" id="UP000017819"/>
    </source>
</evidence>
<evidence type="ECO:0000259" key="3">
    <source>
        <dbReference type="Pfam" id="PF02826"/>
    </source>
</evidence>
<evidence type="ECO:0000256" key="2">
    <source>
        <dbReference type="ARBA" id="ARBA00023027"/>
    </source>
</evidence>
<dbReference type="InterPro" id="IPR036291">
    <property type="entry name" value="NAD(P)-bd_dom_sf"/>
</dbReference>
<dbReference type="OrthoDB" id="9787219at2"/>
<evidence type="ECO:0000313" key="4">
    <source>
        <dbReference type="EMBL" id="ESR25547.1"/>
    </source>
</evidence>
<dbReference type="EMBL" id="AWXZ01000019">
    <property type="protein sequence ID" value="ESR25547.1"/>
    <property type="molecule type" value="Genomic_DNA"/>
</dbReference>
<dbReference type="AlphaFoldDB" id="V4R0M9"/>
<dbReference type="InterPro" id="IPR006140">
    <property type="entry name" value="D-isomer_DH_NAD-bd"/>
</dbReference>
<dbReference type="SUPFAM" id="SSF51735">
    <property type="entry name" value="NAD(P)-binding Rossmann-fold domains"/>
    <property type="match status" value="1"/>
</dbReference>
<dbReference type="STRING" id="631454.N177_1659"/>
<dbReference type="SUPFAM" id="SSF52283">
    <property type="entry name" value="Formate/glycerate dehydrogenase catalytic domain-like"/>
    <property type="match status" value="1"/>
</dbReference>